<evidence type="ECO:0000313" key="1">
    <source>
        <dbReference type="EMBL" id="CAB4698419.1"/>
    </source>
</evidence>
<dbReference type="EMBL" id="CAEZYB010000023">
    <property type="protein sequence ID" value="CAB4698419.1"/>
    <property type="molecule type" value="Genomic_DNA"/>
</dbReference>
<evidence type="ECO:0000313" key="5">
    <source>
        <dbReference type="EMBL" id="CAB4928247.1"/>
    </source>
</evidence>
<protein>
    <submittedName>
        <fullName evidence="5">Unannotated protein</fullName>
    </submittedName>
</protein>
<gene>
    <name evidence="1" type="ORF">UFOPK2646_00325</name>
    <name evidence="2" type="ORF">UFOPK2907_00004</name>
    <name evidence="3" type="ORF">UFOPK3197_00133</name>
    <name evidence="4" type="ORF">UFOPK3241_00215</name>
    <name evidence="5" type="ORF">UFOPK3707_00709</name>
    <name evidence="6" type="ORF">UFOPK3937_00779</name>
    <name evidence="7" type="ORF">UFOPK4265_00555</name>
</gene>
<reference evidence="5" key="1">
    <citation type="submission" date="2020-05" db="EMBL/GenBank/DDBJ databases">
        <authorList>
            <person name="Chiriac C."/>
            <person name="Salcher M."/>
            <person name="Ghai R."/>
            <person name="Kavagutti S V."/>
        </authorList>
    </citation>
    <scope>NUCLEOTIDE SEQUENCE</scope>
</reference>
<evidence type="ECO:0000313" key="6">
    <source>
        <dbReference type="EMBL" id="CAB4981858.1"/>
    </source>
</evidence>
<dbReference type="Gene3D" id="3.30.70.270">
    <property type="match status" value="1"/>
</dbReference>
<evidence type="ECO:0000313" key="3">
    <source>
        <dbReference type="EMBL" id="CAB4819941.1"/>
    </source>
</evidence>
<dbReference type="EMBL" id="CAEZZR010000001">
    <property type="protein sequence ID" value="CAB4763090.1"/>
    <property type="molecule type" value="Genomic_DNA"/>
</dbReference>
<organism evidence="5">
    <name type="scientific">freshwater metagenome</name>
    <dbReference type="NCBI Taxonomy" id="449393"/>
    <lineage>
        <taxon>unclassified sequences</taxon>
        <taxon>metagenomes</taxon>
        <taxon>ecological metagenomes</taxon>
    </lineage>
</organism>
<name>A0A6J7IDA2_9ZZZZ</name>
<accession>A0A6J7IDA2</accession>
<dbReference type="AlphaFoldDB" id="A0A6J7IDA2"/>
<dbReference type="EMBL" id="CAFBQK010000054">
    <property type="protein sequence ID" value="CAB5049637.1"/>
    <property type="molecule type" value="Genomic_DNA"/>
</dbReference>
<dbReference type="EMBL" id="CAFBOJ010000078">
    <property type="protein sequence ID" value="CAB4981858.1"/>
    <property type="molecule type" value="Genomic_DNA"/>
</dbReference>
<proteinExistence type="predicted"/>
<evidence type="ECO:0000313" key="4">
    <source>
        <dbReference type="EMBL" id="CAB4840170.1"/>
    </source>
</evidence>
<dbReference type="EMBL" id="CAFAZX010000006">
    <property type="protein sequence ID" value="CAB4840170.1"/>
    <property type="molecule type" value="Genomic_DNA"/>
</dbReference>
<dbReference type="EMBL" id="CAFABI010000009">
    <property type="protein sequence ID" value="CAB4819941.1"/>
    <property type="molecule type" value="Genomic_DNA"/>
</dbReference>
<dbReference type="EMBL" id="CAFBMY010000104">
    <property type="protein sequence ID" value="CAB4928247.1"/>
    <property type="molecule type" value="Genomic_DNA"/>
</dbReference>
<dbReference type="InterPro" id="IPR043128">
    <property type="entry name" value="Rev_trsase/Diguanyl_cyclase"/>
</dbReference>
<evidence type="ECO:0000313" key="2">
    <source>
        <dbReference type="EMBL" id="CAB4763090.1"/>
    </source>
</evidence>
<evidence type="ECO:0000313" key="7">
    <source>
        <dbReference type="EMBL" id="CAB5049637.1"/>
    </source>
</evidence>
<dbReference type="SUPFAM" id="SSF55073">
    <property type="entry name" value="Nucleotide cyclase"/>
    <property type="match status" value="1"/>
</dbReference>
<dbReference type="InterPro" id="IPR029787">
    <property type="entry name" value="Nucleotide_cyclase"/>
</dbReference>
<sequence length="137" mass="15401">MFTHDGLKDVLTHLAAPPLFYEELRREIARMERNGERFAILRLVLDLNFQKEVDVVNFSEAIVRATRGEELVARLGEFECAVLVRGNENAAENLLQRIAMNCTLQESALGFTTSHISSRAGESALDLLNRLDTLVLT</sequence>